<dbReference type="Gene3D" id="3.40.190.10">
    <property type="entry name" value="Periplasmic binding protein-like II"/>
    <property type="match status" value="1"/>
</dbReference>
<evidence type="ECO:0000256" key="1">
    <source>
        <dbReference type="ARBA" id="ARBA00022729"/>
    </source>
</evidence>
<evidence type="ECO:0000256" key="2">
    <source>
        <dbReference type="PIRSR" id="PIRSR039026-1"/>
    </source>
</evidence>
<dbReference type="InterPro" id="IPR026289">
    <property type="entry name" value="SBP_TakP-like"/>
</dbReference>
<gene>
    <name evidence="4" type="ORF">THIAE_09330</name>
</gene>
<name>W0DU06_9GAMM</name>
<feature type="binding site" evidence="3">
    <location>
        <position position="244"/>
    </location>
    <ligand>
        <name>Na(+)</name>
        <dbReference type="ChEBI" id="CHEBI:29101"/>
    </ligand>
</feature>
<proteinExistence type="predicted"/>
<dbReference type="RefSeq" id="WP_006460819.1">
    <property type="nucleotide sequence ID" value="NZ_CP007030.1"/>
</dbReference>
<dbReference type="AlphaFoldDB" id="W0DU06"/>
<dbReference type="KEGG" id="tao:THIAE_09330"/>
<evidence type="ECO:0000313" key="4">
    <source>
        <dbReference type="EMBL" id="AHF01932.1"/>
    </source>
</evidence>
<dbReference type="HOGENOM" id="CLU_036176_0_1_6"/>
<dbReference type="Gene3D" id="3.40.190.170">
    <property type="entry name" value="Bacterial extracellular solute-binding protein, family 7"/>
    <property type="match status" value="1"/>
</dbReference>
<sequence length="388" mass="42343">MTQPVKSAKPDSIDHQTKSNALGRRALLTGAVAATALGITGLTGCQADCDQGVTLDHERVFNWKMVTSWPKNFPGLGTGANNLAQLIEQMSGGRIKVTVFGAGELVGPFEVFDAVSQGQAELGHSTAYYWKGKLPSADFFTVVPMGLTAEEMNSWLYYGGGMALWEEAYKPFGLIPNAAGNSGTQMGGWFNREINSLADLRGLKIRMPGLGAEVYEKVGAVPVNLPGNELFQGMQTGLIDAVEFVGPYNDLAFGFHRVAKYYYTPGWQEPGSAIECMINAKAFAELTPDLQVIVRSAMKVANLNMLAEYTARNQQALNTLIKQHGVQLRHFPQDVLLALKQTSEEVVEAAAARDPLAQKVWASQKAFRDQVAPWTEQSLKAFLDLRYM</sequence>
<evidence type="ECO:0000256" key="3">
    <source>
        <dbReference type="PIRSR" id="PIRSR039026-2"/>
    </source>
</evidence>
<dbReference type="Pfam" id="PF03480">
    <property type="entry name" value="DctP"/>
    <property type="match status" value="1"/>
</dbReference>
<dbReference type="GO" id="GO:0031317">
    <property type="term" value="C:tripartite ATP-independent periplasmic transporter complex"/>
    <property type="evidence" value="ECO:0007669"/>
    <property type="project" value="InterPro"/>
</dbReference>
<organism evidence="4 5">
    <name type="scientific">Thiomicrospira aerophila AL3</name>
    <dbReference type="NCBI Taxonomy" id="717772"/>
    <lineage>
        <taxon>Bacteria</taxon>
        <taxon>Pseudomonadati</taxon>
        <taxon>Pseudomonadota</taxon>
        <taxon>Gammaproteobacteria</taxon>
        <taxon>Thiotrichales</taxon>
        <taxon>Piscirickettsiaceae</taxon>
        <taxon>Thiomicrospira</taxon>
    </lineage>
</organism>
<dbReference type="NCBIfam" id="NF037995">
    <property type="entry name" value="TRAP_S1"/>
    <property type="match status" value="1"/>
</dbReference>
<evidence type="ECO:0000313" key="5">
    <source>
        <dbReference type="Proteomes" id="UP000005380"/>
    </source>
</evidence>
<dbReference type="EMBL" id="CP007030">
    <property type="protein sequence ID" value="AHF01932.1"/>
    <property type="molecule type" value="Genomic_DNA"/>
</dbReference>
<feature type="binding site" evidence="2">
    <location>
        <position position="185"/>
    </location>
    <ligand>
        <name>substrate</name>
    </ligand>
</feature>
<dbReference type="PIRSF" id="PIRSF039026">
    <property type="entry name" value="SiaP"/>
    <property type="match status" value="1"/>
</dbReference>
<keyword evidence="1" id="KW-0732">Signal</keyword>
<dbReference type="GO" id="GO:0055085">
    <property type="term" value="P:transmembrane transport"/>
    <property type="evidence" value="ECO:0007669"/>
    <property type="project" value="InterPro"/>
</dbReference>
<feature type="binding site" evidence="3">
    <location>
        <position position="243"/>
    </location>
    <ligand>
        <name>substrate</name>
    </ligand>
</feature>
<dbReference type="OrthoDB" id="9769667at2"/>
<dbReference type="InParanoid" id="W0DU06"/>
<feature type="binding site" evidence="2">
    <location>
        <position position="206"/>
    </location>
    <ligand>
        <name>substrate</name>
    </ligand>
</feature>
<dbReference type="PANTHER" id="PTHR33376">
    <property type="match status" value="1"/>
</dbReference>
<dbReference type="PANTHER" id="PTHR33376:SF5">
    <property type="entry name" value="EXTRACYTOPLASMIC SOLUTE RECEPTOR PROTEIN"/>
    <property type="match status" value="1"/>
</dbReference>
<dbReference type="Proteomes" id="UP000005380">
    <property type="component" value="Chromosome"/>
</dbReference>
<reference evidence="4 5" key="1">
    <citation type="submission" date="2013-12" db="EMBL/GenBank/DDBJ databases">
        <authorList>
            <consortium name="DOE Joint Genome Institute"/>
            <person name="Kappler U."/>
            <person name="Huntemann M."/>
            <person name="Han J."/>
            <person name="Chen A."/>
            <person name="Kyrpides N."/>
            <person name="Mavromatis K."/>
            <person name="Markowitz V."/>
            <person name="Palaniappan K."/>
            <person name="Ivanova N."/>
            <person name="Schaumberg A."/>
            <person name="Pati A."/>
            <person name="Liolios K."/>
            <person name="Nordberg H.P."/>
            <person name="Cantor M.N."/>
            <person name="Hua S.X."/>
            <person name="Woyke T."/>
        </authorList>
    </citation>
    <scope>NUCLEOTIDE SEQUENCE [LARGE SCALE GENOMIC DNA]</scope>
    <source>
        <strain evidence="5">AL2</strain>
    </source>
</reference>
<feature type="binding site" evidence="3">
    <location>
        <position position="269"/>
    </location>
    <ligand>
        <name>substrate</name>
    </ligand>
</feature>
<dbReference type="STRING" id="717772.THIAE_09330"/>
<dbReference type="eggNOG" id="COG4663">
    <property type="taxonomic scope" value="Bacteria"/>
</dbReference>
<dbReference type="GO" id="GO:0046872">
    <property type="term" value="F:metal ion binding"/>
    <property type="evidence" value="ECO:0007669"/>
    <property type="project" value="UniProtKB-KW"/>
</dbReference>
<dbReference type="InterPro" id="IPR018389">
    <property type="entry name" value="DctP_fam"/>
</dbReference>
<accession>W0DU06</accession>
<keyword evidence="3" id="KW-0479">Metal-binding</keyword>
<keyword evidence="5" id="KW-1185">Reference proteome</keyword>
<protein>
    <submittedName>
        <fullName evidence="4">C4-dicarboxylate ABC transporter</fullName>
    </submittedName>
</protein>
<dbReference type="InterPro" id="IPR038404">
    <property type="entry name" value="TRAP_DctP_sf"/>
</dbReference>